<protein>
    <submittedName>
        <fullName evidence="2">Uu.00g121830.m01.CDS01</fullName>
    </submittedName>
</protein>
<evidence type="ECO:0000313" key="2">
    <source>
        <dbReference type="EMBL" id="CAJ2504789.1"/>
    </source>
</evidence>
<keyword evidence="3" id="KW-1185">Reference proteome</keyword>
<dbReference type="EMBL" id="CAUWAG010000007">
    <property type="protein sequence ID" value="CAJ2504789.1"/>
    <property type="molecule type" value="Genomic_DNA"/>
</dbReference>
<organism evidence="2 3">
    <name type="scientific">Anthostomella pinea</name>
    <dbReference type="NCBI Taxonomy" id="933095"/>
    <lineage>
        <taxon>Eukaryota</taxon>
        <taxon>Fungi</taxon>
        <taxon>Dikarya</taxon>
        <taxon>Ascomycota</taxon>
        <taxon>Pezizomycotina</taxon>
        <taxon>Sordariomycetes</taxon>
        <taxon>Xylariomycetidae</taxon>
        <taxon>Xylariales</taxon>
        <taxon>Xylariaceae</taxon>
        <taxon>Anthostomella</taxon>
    </lineage>
</organism>
<dbReference type="AlphaFoldDB" id="A0AAI8VH04"/>
<evidence type="ECO:0000313" key="3">
    <source>
        <dbReference type="Proteomes" id="UP001295740"/>
    </source>
</evidence>
<dbReference type="PROSITE" id="PS51382">
    <property type="entry name" value="SPX"/>
    <property type="match status" value="1"/>
</dbReference>
<name>A0AAI8VH04_9PEZI</name>
<dbReference type="Proteomes" id="UP001295740">
    <property type="component" value="Unassembled WGS sequence"/>
</dbReference>
<dbReference type="InterPro" id="IPR004331">
    <property type="entry name" value="SPX_dom"/>
</dbReference>
<gene>
    <name evidence="2" type="ORF">KHLLAP_LOCUS5257</name>
</gene>
<evidence type="ECO:0000259" key="1">
    <source>
        <dbReference type="PROSITE" id="PS51382"/>
    </source>
</evidence>
<feature type="domain" description="SPX" evidence="1">
    <location>
        <begin position="1"/>
        <end position="147"/>
    </location>
</feature>
<proteinExistence type="predicted"/>
<accession>A0AAI8VH04</accession>
<comment type="caution">
    <text evidence="2">The sequence shown here is derived from an EMBL/GenBank/DDBJ whole genome shotgun (WGS) entry which is preliminary data.</text>
</comment>
<sequence length="314" mass="36109">MRFGADFYRYQIPDWHRYYISYNELKALIKLNAGRDDYHVNLKEIESSIEKQVNKLESFQQRKLDWFGRQESDVCARVAPTQRPLTPADIADIDYQTLQLLLHDYDELRQHHGQLLWFGRVNEEAARRLTLKLKKLELSSDPSYRQVYQKATSLLSRVVPDDSCAATHRRLSTLVTAINISLESHEPRQILPRLDADTLRSIHPGVSLEDWKLALHDDEPSSIAEAFQPAIELQAHSNSYSLDGIAHQLLRDSVSHQANRITRWLLTDLFPRCDLGVDFDCLVLFLRVFEGEGSVATQQEGSQGEYLDSSNTSD</sequence>
<reference evidence="2" key="1">
    <citation type="submission" date="2023-10" db="EMBL/GenBank/DDBJ databases">
        <authorList>
            <person name="Hackl T."/>
        </authorList>
    </citation>
    <scope>NUCLEOTIDE SEQUENCE</scope>
</reference>